<accession>A0A383CN17</accession>
<dbReference type="Pfam" id="PF07394">
    <property type="entry name" value="DUF1501"/>
    <property type="match status" value="1"/>
</dbReference>
<evidence type="ECO:0008006" key="2">
    <source>
        <dbReference type="Google" id="ProtNLM"/>
    </source>
</evidence>
<organism evidence="1">
    <name type="scientific">marine metagenome</name>
    <dbReference type="NCBI Taxonomy" id="408172"/>
    <lineage>
        <taxon>unclassified sequences</taxon>
        <taxon>metagenomes</taxon>
        <taxon>ecological metagenomes</taxon>
    </lineage>
</organism>
<dbReference type="PANTHER" id="PTHR43737">
    <property type="entry name" value="BLL7424 PROTEIN"/>
    <property type="match status" value="1"/>
</dbReference>
<dbReference type="PANTHER" id="PTHR43737:SF1">
    <property type="entry name" value="DUF1501 DOMAIN-CONTAINING PROTEIN"/>
    <property type="match status" value="1"/>
</dbReference>
<dbReference type="InterPro" id="IPR010869">
    <property type="entry name" value="DUF1501"/>
</dbReference>
<name>A0A383CN17_9ZZZZ</name>
<dbReference type="Gene3D" id="3.40.720.10">
    <property type="entry name" value="Alkaline Phosphatase, subunit A"/>
    <property type="match status" value="1"/>
</dbReference>
<protein>
    <recommendedName>
        <fullName evidence="2">DUF1501 domain-containing protein</fullName>
    </recommendedName>
</protein>
<dbReference type="SUPFAM" id="SSF53649">
    <property type="entry name" value="Alkaline phosphatase-like"/>
    <property type="match status" value="1"/>
</dbReference>
<proteinExistence type="predicted"/>
<sequence length="150" mass="16455">SYAMGEGVGNWDGHKTIEAQYPGHAHILDQPAAALIRDLKARGLLDDVLVVWCTEFGRMPTFQKGASGRDHNPAGFTGWLAGAGVNAPFSYGATDEFGWKAEQDVATVHDFHATILHLLGLDHERLSYYHNGINRRLTDVHGHVIKEVLA</sequence>
<gene>
    <name evidence="1" type="ORF">METZ01_LOCUS486274</name>
</gene>
<dbReference type="AlphaFoldDB" id="A0A383CN17"/>
<dbReference type="InterPro" id="IPR017850">
    <property type="entry name" value="Alkaline_phosphatase_core_sf"/>
</dbReference>
<evidence type="ECO:0000313" key="1">
    <source>
        <dbReference type="EMBL" id="SVE33420.1"/>
    </source>
</evidence>
<reference evidence="1" key="1">
    <citation type="submission" date="2018-05" db="EMBL/GenBank/DDBJ databases">
        <authorList>
            <person name="Lanie J.A."/>
            <person name="Ng W.-L."/>
            <person name="Kazmierczak K.M."/>
            <person name="Andrzejewski T.M."/>
            <person name="Davidsen T.M."/>
            <person name="Wayne K.J."/>
            <person name="Tettelin H."/>
            <person name="Glass J.I."/>
            <person name="Rusch D."/>
            <person name="Podicherti R."/>
            <person name="Tsui H.-C.T."/>
            <person name="Winkler M.E."/>
        </authorList>
    </citation>
    <scope>NUCLEOTIDE SEQUENCE</scope>
</reference>
<feature type="non-terminal residue" evidence="1">
    <location>
        <position position="1"/>
    </location>
</feature>
<dbReference type="EMBL" id="UINC01210106">
    <property type="protein sequence ID" value="SVE33420.1"/>
    <property type="molecule type" value="Genomic_DNA"/>
</dbReference>